<feature type="compositionally biased region" description="Pro residues" evidence="1">
    <location>
        <begin position="1"/>
        <end position="18"/>
    </location>
</feature>
<organism evidence="2 3">
    <name type="scientific">Corallococcus terminator</name>
    <dbReference type="NCBI Taxonomy" id="2316733"/>
    <lineage>
        <taxon>Bacteria</taxon>
        <taxon>Pseudomonadati</taxon>
        <taxon>Myxococcota</taxon>
        <taxon>Myxococcia</taxon>
        <taxon>Myxococcales</taxon>
        <taxon>Cystobacterineae</taxon>
        <taxon>Myxococcaceae</taxon>
        <taxon>Corallococcus</taxon>
    </lineage>
</organism>
<protein>
    <submittedName>
        <fullName evidence="2">Uncharacterized protein</fullName>
    </submittedName>
</protein>
<dbReference type="Proteomes" id="UP000268094">
    <property type="component" value="Unassembled WGS sequence"/>
</dbReference>
<accession>A0A3A8IHN5</accession>
<feature type="compositionally biased region" description="Low complexity" evidence="1">
    <location>
        <begin position="118"/>
        <end position="139"/>
    </location>
</feature>
<comment type="caution">
    <text evidence="2">The sequence shown here is derived from an EMBL/GenBank/DDBJ whole genome shotgun (WGS) entry which is preliminary data.</text>
</comment>
<evidence type="ECO:0000313" key="3">
    <source>
        <dbReference type="Proteomes" id="UP000268094"/>
    </source>
</evidence>
<name>A0A3A8IHN5_9BACT</name>
<dbReference type="EMBL" id="RAVZ01000187">
    <property type="protein sequence ID" value="RKG82922.1"/>
    <property type="molecule type" value="Genomic_DNA"/>
</dbReference>
<feature type="region of interest" description="Disordered" evidence="1">
    <location>
        <begin position="118"/>
        <end position="194"/>
    </location>
</feature>
<dbReference type="RefSeq" id="WP_120543093.1">
    <property type="nucleotide sequence ID" value="NZ_RAVZ01000187.1"/>
</dbReference>
<keyword evidence="3" id="KW-1185">Reference proteome</keyword>
<proteinExistence type="predicted"/>
<dbReference type="OrthoDB" id="5526306at2"/>
<gene>
    <name evidence="2" type="ORF">D7V88_24625</name>
</gene>
<reference evidence="3" key="1">
    <citation type="submission" date="2018-09" db="EMBL/GenBank/DDBJ databases">
        <authorList>
            <person name="Livingstone P.G."/>
            <person name="Whitworth D.E."/>
        </authorList>
    </citation>
    <scope>NUCLEOTIDE SEQUENCE [LARGE SCALE GENOMIC DNA]</scope>
    <source>
        <strain evidence="3">CA054A</strain>
    </source>
</reference>
<evidence type="ECO:0000313" key="2">
    <source>
        <dbReference type="EMBL" id="RKG82922.1"/>
    </source>
</evidence>
<sequence>MSNPNPDPRVPAEMPPAAPEELTKKREGIIAGLDTAAKGATGTLQQVLRKMSELLVNTKDGAQMNMQLYQDVKDAFNRHLGEAGKNPALASMPPVLIESVEWMQTYLTERGVAPKAAAAPAAAAPTPPAAKSAGPAAAKDAFESSAGAKKRAVLTGDVPPPPAAPPAQDTQEVQKDLESFKAWMKNPSLGKLKG</sequence>
<evidence type="ECO:0000256" key="1">
    <source>
        <dbReference type="SAM" id="MobiDB-lite"/>
    </source>
</evidence>
<dbReference type="AlphaFoldDB" id="A0A3A8IHN5"/>
<feature type="region of interest" description="Disordered" evidence="1">
    <location>
        <begin position="1"/>
        <end position="25"/>
    </location>
</feature>